<keyword evidence="1 6" id="KW-0409">Iron storage</keyword>
<dbReference type="SUPFAM" id="SSF47240">
    <property type="entry name" value="Ferritin-like"/>
    <property type="match status" value="1"/>
</dbReference>
<dbReference type="GO" id="GO:0006826">
    <property type="term" value="P:iron ion transport"/>
    <property type="evidence" value="ECO:0007669"/>
    <property type="project" value="InterPro"/>
</dbReference>
<feature type="domain" description="Ferritin-like diiron" evidence="8">
    <location>
        <begin position="1"/>
        <end position="145"/>
    </location>
</feature>
<evidence type="ECO:0000256" key="6">
    <source>
        <dbReference type="RuleBase" id="RU361145"/>
    </source>
</evidence>
<evidence type="ECO:0000256" key="3">
    <source>
        <dbReference type="ARBA" id="ARBA00023002"/>
    </source>
</evidence>
<dbReference type="AlphaFoldDB" id="A0A7Y9LA65"/>
<proteinExistence type="predicted"/>
<dbReference type="GO" id="GO:0006879">
    <property type="term" value="P:intracellular iron ion homeostasis"/>
    <property type="evidence" value="ECO:0007669"/>
    <property type="project" value="UniProtKB-KW"/>
</dbReference>
<reference evidence="9 10" key="1">
    <citation type="submission" date="2020-07" db="EMBL/GenBank/DDBJ databases">
        <title>Sequencing the genomes of 1000 actinobacteria strains.</title>
        <authorList>
            <person name="Klenk H.-P."/>
        </authorList>
    </citation>
    <scope>NUCLEOTIDE SEQUENCE [LARGE SCALE GENOMIC DNA]</scope>
    <source>
        <strain evidence="9 10">DSM 22083</strain>
    </source>
</reference>
<dbReference type="InterPro" id="IPR009078">
    <property type="entry name" value="Ferritin-like_SF"/>
</dbReference>
<evidence type="ECO:0000256" key="7">
    <source>
        <dbReference type="SAM" id="MobiDB-lite"/>
    </source>
</evidence>
<dbReference type="PROSITE" id="PS50905">
    <property type="entry name" value="FERRITIN_LIKE"/>
    <property type="match status" value="1"/>
</dbReference>
<comment type="caution">
    <text evidence="9">The sequence shown here is derived from an EMBL/GenBank/DDBJ whole genome shotgun (WGS) entry which is preliminary data.</text>
</comment>
<keyword evidence="2 5" id="KW-0479">Metal-binding</keyword>
<dbReference type="InterPro" id="IPR041719">
    <property type="entry name" value="Ferritin_prok"/>
</dbReference>
<accession>A0A7Y9LA65</accession>
<feature type="region of interest" description="Disordered" evidence="7">
    <location>
        <begin position="156"/>
        <end position="175"/>
    </location>
</feature>
<feature type="binding site" evidence="5">
    <location>
        <position position="17"/>
    </location>
    <ligand>
        <name>Fe cation</name>
        <dbReference type="ChEBI" id="CHEBI:24875"/>
        <label>1</label>
    </ligand>
</feature>
<name>A0A7Y9LA65_9ACTN</name>
<evidence type="ECO:0000313" key="10">
    <source>
        <dbReference type="Proteomes" id="UP000569914"/>
    </source>
</evidence>
<dbReference type="GO" id="GO:0008198">
    <property type="term" value="F:ferrous iron binding"/>
    <property type="evidence" value="ECO:0007669"/>
    <property type="project" value="TreeGrafter"/>
</dbReference>
<feature type="binding site" evidence="5">
    <location>
        <position position="127"/>
    </location>
    <ligand>
        <name>Fe cation</name>
        <dbReference type="ChEBI" id="CHEBI:24875"/>
        <label>1</label>
    </ligand>
</feature>
<dbReference type="PANTHER" id="PTHR11431:SF127">
    <property type="entry name" value="BACTERIAL NON-HEME FERRITIN"/>
    <property type="match status" value="1"/>
</dbReference>
<dbReference type="RefSeq" id="WP_179748067.1">
    <property type="nucleotide sequence ID" value="NZ_JACCBU010000001.1"/>
</dbReference>
<keyword evidence="3" id="KW-0560">Oxidoreductase</keyword>
<evidence type="ECO:0000256" key="2">
    <source>
        <dbReference type="ARBA" id="ARBA00022723"/>
    </source>
</evidence>
<feature type="compositionally biased region" description="Polar residues" evidence="7">
    <location>
        <begin position="157"/>
        <end position="166"/>
    </location>
</feature>
<protein>
    <recommendedName>
        <fullName evidence="6">Ferritin</fullName>
    </recommendedName>
</protein>
<dbReference type="InterPro" id="IPR008331">
    <property type="entry name" value="Ferritin_DPS_dom"/>
</dbReference>
<dbReference type="Proteomes" id="UP000569914">
    <property type="component" value="Unassembled WGS sequence"/>
</dbReference>
<feature type="binding site" evidence="5">
    <location>
        <position position="53"/>
    </location>
    <ligand>
        <name>Fe cation</name>
        <dbReference type="ChEBI" id="CHEBI:24875"/>
        <label>1</label>
    </ligand>
</feature>
<dbReference type="InterPro" id="IPR001519">
    <property type="entry name" value="Ferritin"/>
</dbReference>
<dbReference type="Gene3D" id="1.20.1260.10">
    <property type="match status" value="1"/>
</dbReference>
<dbReference type="InterPro" id="IPR009040">
    <property type="entry name" value="Ferritin-like_diiron"/>
</dbReference>
<dbReference type="CDD" id="cd01055">
    <property type="entry name" value="Nonheme_Ferritin"/>
    <property type="match status" value="1"/>
</dbReference>
<sequence length="175" mass="19763">MPAERFVEQLNVQIGHEFSAHQQYIACAVYYDGLTMPQMAQFFYKQAMEERDHAMMMVQYLVDQSAPVQIPAVEQPVNEFADIVAPAELALEQEKRVTGQINELTKIAREENDFASDQFMQWFVKEQVEEVATMGDLVTVVNRSRDNIEAIEEYVQREQSGGTTDPTAPPIAGAG</sequence>
<dbReference type="PANTHER" id="PTHR11431">
    <property type="entry name" value="FERRITIN"/>
    <property type="match status" value="1"/>
</dbReference>
<dbReference type="Pfam" id="PF00210">
    <property type="entry name" value="Ferritin"/>
    <property type="match status" value="1"/>
</dbReference>
<feature type="binding site" evidence="5">
    <location>
        <position position="50"/>
    </location>
    <ligand>
        <name>Fe cation</name>
        <dbReference type="ChEBI" id="CHEBI:24875"/>
        <label>1</label>
    </ligand>
</feature>
<evidence type="ECO:0000256" key="5">
    <source>
        <dbReference type="PIRSR" id="PIRSR601519-1"/>
    </source>
</evidence>
<dbReference type="EMBL" id="JACCBU010000001">
    <property type="protein sequence ID" value="NYE69330.1"/>
    <property type="molecule type" value="Genomic_DNA"/>
</dbReference>
<organism evidence="9 10">
    <name type="scientific">Microlunatus parietis</name>
    <dbReference type="NCBI Taxonomy" id="682979"/>
    <lineage>
        <taxon>Bacteria</taxon>
        <taxon>Bacillati</taxon>
        <taxon>Actinomycetota</taxon>
        <taxon>Actinomycetes</taxon>
        <taxon>Propionibacteriales</taxon>
        <taxon>Propionibacteriaceae</taxon>
        <taxon>Microlunatus</taxon>
    </lineage>
</organism>
<evidence type="ECO:0000259" key="8">
    <source>
        <dbReference type="PROSITE" id="PS50905"/>
    </source>
</evidence>
<evidence type="ECO:0000256" key="1">
    <source>
        <dbReference type="ARBA" id="ARBA00022434"/>
    </source>
</evidence>
<dbReference type="GO" id="GO:0005829">
    <property type="term" value="C:cytosol"/>
    <property type="evidence" value="ECO:0007669"/>
    <property type="project" value="TreeGrafter"/>
</dbReference>
<evidence type="ECO:0000313" key="9">
    <source>
        <dbReference type="EMBL" id="NYE69330.1"/>
    </source>
</evidence>
<dbReference type="InterPro" id="IPR012347">
    <property type="entry name" value="Ferritin-like"/>
</dbReference>
<keyword evidence="4 5" id="KW-0408">Iron</keyword>
<dbReference type="GO" id="GO:0004322">
    <property type="term" value="F:ferroxidase activity"/>
    <property type="evidence" value="ECO:0007669"/>
    <property type="project" value="TreeGrafter"/>
</dbReference>
<dbReference type="GO" id="GO:0008199">
    <property type="term" value="F:ferric iron binding"/>
    <property type="evidence" value="ECO:0007669"/>
    <property type="project" value="InterPro"/>
</dbReference>
<feature type="binding site" evidence="5">
    <location>
        <position position="94"/>
    </location>
    <ligand>
        <name>Fe cation</name>
        <dbReference type="ChEBI" id="CHEBI:24875"/>
        <label>1</label>
    </ligand>
</feature>
<evidence type="ECO:0000256" key="4">
    <source>
        <dbReference type="ARBA" id="ARBA00023004"/>
    </source>
</evidence>
<gene>
    <name evidence="9" type="ORF">BKA15_000659</name>
</gene>
<keyword evidence="10" id="KW-1185">Reference proteome</keyword>